<dbReference type="InterPro" id="IPR009246">
    <property type="entry name" value="EutC"/>
</dbReference>
<dbReference type="Gene3D" id="1.10.30.40">
    <property type="entry name" value="Ethanolamine ammonia-lyase light chain (EutC), N-terminal domain"/>
    <property type="match status" value="1"/>
</dbReference>
<name>A0ABU7MJ13_9ACTN</name>
<comment type="catalytic activity">
    <reaction evidence="5">
        <text>ethanolamine = acetaldehyde + NH4(+)</text>
        <dbReference type="Rhea" id="RHEA:15313"/>
        <dbReference type="ChEBI" id="CHEBI:15343"/>
        <dbReference type="ChEBI" id="CHEBI:28938"/>
        <dbReference type="ChEBI" id="CHEBI:57603"/>
        <dbReference type="EC" id="4.3.1.7"/>
    </reaction>
</comment>
<evidence type="ECO:0000313" key="7">
    <source>
        <dbReference type="Proteomes" id="UP001347146"/>
    </source>
</evidence>
<dbReference type="NCBIfam" id="NF003971">
    <property type="entry name" value="PRK05465.1"/>
    <property type="match status" value="1"/>
</dbReference>
<comment type="function">
    <text evidence="5">Catalyzes the deamination of various vicinal amino-alcohols to oxo compounds. Allows this organism to utilize ethanolamine as the sole source of nitrogen and carbon in the presence of external vitamin B12.</text>
</comment>
<feature type="binding site" evidence="5">
    <location>
        <position position="154"/>
    </location>
    <ligand>
        <name>adenosylcob(III)alamin</name>
        <dbReference type="ChEBI" id="CHEBI:18408"/>
    </ligand>
</feature>
<comment type="subunit">
    <text evidence="5">The basic unit is a heterodimer which dimerizes to form tetramers. The heterotetramers trimerize; 6 large subunits form a core ring with 6 small subunits projecting outwards.</text>
</comment>
<dbReference type="InterPro" id="IPR042255">
    <property type="entry name" value="EutC_N"/>
</dbReference>
<keyword evidence="4 5" id="KW-1283">Bacterial microcompartment</keyword>
<dbReference type="RefSeq" id="WP_330435782.1">
    <property type="nucleotide sequence ID" value="NZ_JAZDUF010000008.1"/>
</dbReference>
<evidence type="ECO:0000256" key="2">
    <source>
        <dbReference type="ARBA" id="ARBA00023239"/>
    </source>
</evidence>
<evidence type="ECO:0000313" key="6">
    <source>
        <dbReference type="EMBL" id="MEE3853025.1"/>
    </source>
</evidence>
<proteinExistence type="inferred from homology"/>
<evidence type="ECO:0000256" key="5">
    <source>
        <dbReference type="HAMAP-Rule" id="MF_00601"/>
    </source>
</evidence>
<comment type="subcellular location">
    <subcellularLocation>
        <location evidence="5">Bacterial microcompartment</location>
    </subcellularLocation>
</comment>
<dbReference type="PANTHER" id="PTHR39330:SF1">
    <property type="entry name" value="ETHANOLAMINE AMMONIA-LYASE SMALL SUBUNIT"/>
    <property type="match status" value="1"/>
</dbReference>
<comment type="pathway">
    <text evidence="5">Amine and polyamine degradation; ethanolamine degradation.</text>
</comment>
<comment type="cofactor">
    <cofactor evidence="5">
        <name>adenosylcob(III)alamin</name>
        <dbReference type="ChEBI" id="CHEBI:18408"/>
    </cofactor>
    <text evidence="5">Binds between the large and small subunits.</text>
</comment>
<evidence type="ECO:0000256" key="1">
    <source>
        <dbReference type="ARBA" id="ARBA00022628"/>
    </source>
</evidence>
<sequence>MSGTDLDPRHDAWARMRAVTPARIGLGFTGISQPTRTVLRFTADHAVARDAVRSPLDVDSLGAQLREIGIGPATHVRSRASTRSEYLRRPDLGRVPAVDSAVAHSGADVGVVIADGLSARAVQQHSVPFLRALISTLGDRYRFAPPVVATQARVALGDHVGQALGVETVLVLIGERPGLTVAESMGIYLTHHPYPGRRDAERNCVSNIHRPGGLSHTDAADVCAALIDGARRLGRSGVDLKDVSRDTRLAARDRRELP</sequence>
<comment type="caution">
    <text evidence="6">The sequence shown here is derived from an EMBL/GenBank/DDBJ whole genome shotgun (WGS) entry which is preliminary data.</text>
</comment>
<dbReference type="PIRSF" id="PIRSF018982">
    <property type="entry name" value="EutC"/>
    <property type="match status" value="1"/>
</dbReference>
<comment type="similarity">
    <text evidence="5">Belongs to the EutC family.</text>
</comment>
<evidence type="ECO:0000256" key="4">
    <source>
        <dbReference type="ARBA" id="ARBA00024446"/>
    </source>
</evidence>
<keyword evidence="7" id="KW-1185">Reference proteome</keyword>
<gene>
    <name evidence="5 6" type="primary">eutC</name>
    <name evidence="6" type="ORF">VZC37_22000</name>
</gene>
<dbReference type="Proteomes" id="UP001347146">
    <property type="component" value="Unassembled WGS sequence"/>
</dbReference>
<accession>A0ABU7MJ13</accession>
<feature type="binding site" evidence="5">
    <location>
        <position position="204"/>
    </location>
    <ligand>
        <name>adenosylcob(III)alamin</name>
        <dbReference type="ChEBI" id="CHEBI:18408"/>
    </ligand>
</feature>
<organism evidence="6 7">
    <name type="scientific">Gordonia sesuvii</name>
    <dbReference type="NCBI Taxonomy" id="3116777"/>
    <lineage>
        <taxon>Bacteria</taxon>
        <taxon>Bacillati</taxon>
        <taxon>Actinomycetota</taxon>
        <taxon>Actinomycetes</taxon>
        <taxon>Mycobacteriales</taxon>
        <taxon>Gordoniaceae</taxon>
        <taxon>Gordonia</taxon>
    </lineage>
</organism>
<keyword evidence="1 5" id="KW-0846">Cobalamin</keyword>
<dbReference type="Gene3D" id="3.40.50.11240">
    <property type="entry name" value="Ethanolamine ammonia-lyase light chain (EutC)"/>
    <property type="match status" value="1"/>
</dbReference>
<dbReference type="EC" id="4.3.1.7" evidence="5"/>
<evidence type="ECO:0000256" key="3">
    <source>
        <dbReference type="ARBA" id="ARBA00023285"/>
    </source>
</evidence>
<reference evidence="6 7" key="1">
    <citation type="submission" date="2024-01" db="EMBL/GenBank/DDBJ databases">
        <title>Draft genome sequence of Gordonia sp. LSe1-13.</title>
        <authorList>
            <person name="Suphannarot A."/>
            <person name="Mingma R."/>
        </authorList>
    </citation>
    <scope>NUCLEOTIDE SEQUENCE [LARGE SCALE GENOMIC DNA]</scope>
    <source>
        <strain evidence="6 7">LSe1-13</strain>
    </source>
</reference>
<dbReference type="GO" id="GO:0008851">
    <property type="term" value="F:ethanolamine ammonia-lyase activity"/>
    <property type="evidence" value="ECO:0007669"/>
    <property type="project" value="UniProtKB-EC"/>
</dbReference>
<dbReference type="PANTHER" id="PTHR39330">
    <property type="entry name" value="ETHANOLAMINE AMMONIA-LYASE LIGHT CHAIN"/>
    <property type="match status" value="1"/>
</dbReference>
<feature type="binding site" evidence="5">
    <location>
        <position position="175"/>
    </location>
    <ligand>
        <name>adenosylcob(III)alamin</name>
        <dbReference type="ChEBI" id="CHEBI:18408"/>
    </ligand>
</feature>
<keyword evidence="2 5" id="KW-0456">Lyase</keyword>
<dbReference type="HAMAP" id="MF_00601">
    <property type="entry name" value="EutC"/>
    <property type="match status" value="1"/>
</dbReference>
<dbReference type="InterPro" id="IPR042251">
    <property type="entry name" value="EutC_C"/>
</dbReference>
<keyword evidence="3 5" id="KW-0170">Cobalt</keyword>
<protein>
    <recommendedName>
        <fullName evidence="5">Ethanolamine ammonia-lyase small subunit</fullName>
        <shortName evidence="5">EAL small subunit</shortName>
        <ecNumber evidence="5">4.3.1.7</ecNumber>
    </recommendedName>
</protein>
<dbReference type="Pfam" id="PF05985">
    <property type="entry name" value="EutC"/>
    <property type="match status" value="1"/>
</dbReference>
<dbReference type="EMBL" id="JAZDUF010000008">
    <property type="protein sequence ID" value="MEE3853025.1"/>
    <property type="molecule type" value="Genomic_DNA"/>
</dbReference>